<accession>A0A8F5VPZ0</accession>
<dbReference type="OrthoDB" id="113982at2157"/>
<keyword evidence="2" id="KW-0484">Methanogenesis</keyword>
<feature type="domain" description="H2-forming N5,N10-methylenetetrahydromethanopterin dehydrogenase C-terminal" evidence="4">
    <location>
        <begin position="243"/>
        <end position="338"/>
    </location>
</feature>
<comment type="similarity">
    <text evidence="1 2">Belongs to the HMD family.</text>
</comment>
<evidence type="ECO:0000256" key="3">
    <source>
        <dbReference type="NCBIfam" id="TIGR01723"/>
    </source>
</evidence>
<gene>
    <name evidence="2 6" type="primary">hmd</name>
    <name evidence="6" type="ORF">KSK55_05255</name>
</gene>
<dbReference type="GO" id="GO:0047068">
    <property type="term" value="F:N5,N10-methenyltetrahydromethanopterin hydrogenase activity"/>
    <property type="evidence" value="ECO:0007669"/>
    <property type="project" value="UniProtKB-UniRule"/>
</dbReference>
<dbReference type="EC" id="1.12.98.2" evidence="2 3"/>
<keyword evidence="2" id="KW-0554">One-carbon metabolism</keyword>
<comment type="function">
    <text evidence="2">Catalyzes the reversible reduction of methenyl-H(4)MPT(+) to methylene-H(4)MPT.</text>
</comment>
<organism evidence="6 7">
    <name type="scientific">Methanospirillum hungatei</name>
    <dbReference type="NCBI Taxonomy" id="2203"/>
    <lineage>
        <taxon>Archaea</taxon>
        <taxon>Methanobacteriati</taxon>
        <taxon>Methanobacteriota</taxon>
        <taxon>Stenosarchaea group</taxon>
        <taxon>Methanomicrobia</taxon>
        <taxon>Methanomicrobiales</taxon>
        <taxon>Methanospirillaceae</taxon>
        <taxon>Methanospirillum</taxon>
    </lineage>
</organism>
<dbReference type="Pfam" id="PF03201">
    <property type="entry name" value="HMD"/>
    <property type="match status" value="1"/>
</dbReference>
<name>A0A8F5VPZ0_METHU</name>
<reference evidence="6 7" key="1">
    <citation type="submission" date="2021-06" db="EMBL/GenBank/DDBJ databases">
        <title>Complete genome sequence of the secondary alcohol utilizing methanogen Methanospirillum hungatei strain GP1.</title>
        <authorList>
            <person name="Day L.A."/>
            <person name="Costa K.C."/>
        </authorList>
    </citation>
    <scope>NUCLEOTIDE SEQUENCE [LARGE SCALE GENOMIC DNA]</scope>
    <source>
        <strain evidence="6 7">GP1</strain>
    </source>
</reference>
<dbReference type="GO" id="GO:0019386">
    <property type="term" value="P:methanogenesis, from carbon dioxide"/>
    <property type="evidence" value="ECO:0007669"/>
    <property type="project" value="UniProtKB-UniRule"/>
</dbReference>
<evidence type="ECO:0000313" key="7">
    <source>
        <dbReference type="Proteomes" id="UP000694228"/>
    </source>
</evidence>
<evidence type="ECO:0000259" key="5">
    <source>
        <dbReference type="Pfam" id="PF22616"/>
    </source>
</evidence>
<dbReference type="Proteomes" id="UP000694228">
    <property type="component" value="Chromosome"/>
</dbReference>
<dbReference type="UniPathway" id="UPA00640">
    <property type="reaction ID" value="UER00696"/>
</dbReference>
<dbReference type="HAMAP" id="MF_01090">
    <property type="entry name" value="HMD"/>
    <property type="match status" value="1"/>
</dbReference>
<dbReference type="InterPro" id="IPR004889">
    <property type="entry name" value="HMD_C"/>
</dbReference>
<dbReference type="Pfam" id="PF22616">
    <property type="entry name" value="HMD_N"/>
    <property type="match status" value="1"/>
</dbReference>
<comment type="catalytic activity">
    <reaction evidence="2">
        <text>5,10-methenyl-5,6,7,8-tetrahydromethanopterin + H2 = 5,10-methylenetetrahydromethanopterin + H(+)</text>
        <dbReference type="Rhea" id="RHEA:20017"/>
        <dbReference type="ChEBI" id="CHEBI:15378"/>
        <dbReference type="ChEBI" id="CHEBI:18276"/>
        <dbReference type="ChEBI" id="CHEBI:57818"/>
        <dbReference type="ChEBI" id="CHEBI:58337"/>
        <dbReference type="EC" id="1.12.98.2"/>
    </reaction>
</comment>
<dbReference type="InterPro" id="IPR055205">
    <property type="entry name" value="HMD_N"/>
</dbReference>
<sequence length="352" mass="37979">MKVAILGAGCYRTHAAAGITNFSRACAVAEKVGKPEISMAHSTVIMGAELKYLADISDITISDPIFDGQFTVIDDFAYEDVMKAHLSGNPESIMPQIRAKVKEVAKELPKPPKGAIHFTHPKDLGFKITTNDSEAVKDADWIITWLPKGDMQKGIIEKFAGDIKEGAIITHACTIPTTKFYGIFEELGLTKSKNVQISSYHPGAVPEMKGQAFISEGYASEETIKKLMDIGMKARGEAFKLPAELLGPVCDMCAALTAITYAGLLTYRESVMNVLGAPASFTQMMAKESLVQLTALMDKVGIKNLEEHLDPGVFLGTADSMNFGAIGEVLPPVLEALGKRKLKSCTPEGMCE</sequence>
<comment type="pathway">
    <text evidence="2">One-carbon metabolism; methanogenesis from CO(2); 5,10-methylene-5,6,7,8-tetrahydromethanopterin from 5,10-methenyl-5,6,7,8-tetrahydromethanopterin (hydrogen route): step 1/1.</text>
</comment>
<dbReference type="NCBIfam" id="TIGR01723">
    <property type="entry name" value="hmd_TIGR"/>
    <property type="match status" value="1"/>
</dbReference>
<dbReference type="EMBL" id="CP077107">
    <property type="protein sequence ID" value="QXO95798.1"/>
    <property type="molecule type" value="Genomic_DNA"/>
</dbReference>
<proteinExistence type="inferred from homology"/>
<protein>
    <recommendedName>
        <fullName evidence="2 3">5,10-methenyltetrahydromethanopterin hydrogenase</fullName>
        <ecNumber evidence="2 3">1.12.98.2</ecNumber>
    </recommendedName>
    <alternativeName>
        <fullName evidence="2">H(2)-dependent methylene-H(4)MPT dehydrogenase</fullName>
    </alternativeName>
    <alternativeName>
        <fullName evidence="2">H(2)-forming N(5),N(10)-methylenetetrahydromethanopterin dehydrogenase</fullName>
    </alternativeName>
    <alternativeName>
        <fullName evidence="2">N(5),N(10)-methenyltetrahydromethanopterin hydrogenase</fullName>
    </alternativeName>
</protein>
<dbReference type="AlphaFoldDB" id="A0A8F5VPZ0"/>
<evidence type="ECO:0000256" key="2">
    <source>
        <dbReference type="HAMAP-Rule" id="MF_01090"/>
    </source>
</evidence>
<dbReference type="InterPro" id="IPR010062">
    <property type="entry name" value="HMD"/>
</dbReference>
<feature type="domain" description="5,10-methenyltetrahydromethanopterin hydrogenase N-terminal" evidence="5">
    <location>
        <begin position="1"/>
        <end position="239"/>
    </location>
</feature>
<evidence type="ECO:0000313" key="6">
    <source>
        <dbReference type="EMBL" id="QXO95798.1"/>
    </source>
</evidence>
<keyword evidence="2 6" id="KW-0560">Oxidoreductase</keyword>
<evidence type="ECO:0000256" key="1">
    <source>
        <dbReference type="ARBA" id="ARBA00008890"/>
    </source>
</evidence>
<evidence type="ECO:0000259" key="4">
    <source>
        <dbReference type="Pfam" id="PF03201"/>
    </source>
</evidence>
<dbReference type="GO" id="GO:0006730">
    <property type="term" value="P:one-carbon metabolic process"/>
    <property type="evidence" value="ECO:0007669"/>
    <property type="project" value="UniProtKB-UniRule"/>
</dbReference>